<dbReference type="PANTHER" id="PTHR43353">
    <property type="entry name" value="SUCCINATE-SEMIALDEHYDE DEHYDROGENASE, MITOCHONDRIAL"/>
    <property type="match status" value="1"/>
</dbReference>
<dbReference type="InterPro" id="IPR044151">
    <property type="entry name" value="ALDH_KGSADH"/>
</dbReference>
<evidence type="ECO:0000259" key="3">
    <source>
        <dbReference type="Pfam" id="PF00171"/>
    </source>
</evidence>
<dbReference type="InterPro" id="IPR016161">
    <property type="entry name" value="Ald_DH/histidinol_DH"/>
</dbReference>
<dbReference type="GO" id="GO:0016620">
    <property type="term" value="F:oxidoreductase activity, acting on the aldehyde or oxo group of donors, NAD or NADP as acceptor"/>
    <property type="evidence" value="ECO:0007669"/>
    <property type="project" value="InterPro"/>
</dbReference>
<dbReference type="SUPFAM" id="SSF53720">
    <property type="entry name" value="ALDH-like"/>
    <property type="match status" value="1"/>
</dbReference>
<dbReference type="InterPro" id="IPR050740">
    <property type="entry name" value="Aldehyde_DH_Superfamily"/>
</dbReference>
<dbReference type="InterPro" id="IPR015590">
    <property type="entry name" value="Aldehyde_DH_dom"/>
</dbReference>
<dbReference type="InterPro" id="IPR016163">
    <property type="entry name" value="Ald_DH_C"/>
</dbReference>
<comment type="caution">
    <text evidence="4">The sequence shown here is derived from an EMBL/GenBank/DDBJ whole genome shotgun (WGS) entry which is preliminary data.</text>
</comment>
<accession>A0AAW9CN98</accession>
<organism evidence="4 5">
    <name type="scientific">Burkholderia thailandensis</name>
    <dbReference type="NCBI Taxonomy" id="57975"/>
    <lineage>
        <taxon>Bacteria</taxon>
        <taxon>Pseudomonadati</taxon>
        <taxon>Pseudomonadota</taxon>
        <taxon>Betaproteobacteria</taxon>
        <taxon>Burkholderiales</taxon>
        <taxon>Burkholderiaceae</taxon>
        <taxon>Burkholderia</taxon>
        <taxon>pseudomallei group</taxon>
    </lineage>
</organism>
<gene>
    <name evidence="4" type="ORF">C7S16_4582</name>
</gene>
<sequence length="541" mass="55192">MNGPTGELLIDGGARRGRGAAFHAIDAATGAAIAEPVFHGALPADVEAACALADAAFDAYRALDAARRADFLDDIAARIEALGDALIVRAMAETGLPRARLEGERARTANQLRMFAALVRGGDALDVRIEPALPERQPPRSDLRFLRIGVGPVAVFGASNFPLAFSVAGGDTAAALAAGCPVVVKAHPAHPGTSELVGRAVQAAVRAASLPAGVFALVADAGHEVGRALVAHPAIRAVGFTGSRAGGLALAALAAARPVPIPVYAEMSSVNPNLMLPGALAARAEPLAREFVASVTLGCGQFCTNPGLALGIAGAGFDAFAAAAARALRDVPAGVMLSAGILRAYEAGVARLAGHPAVDVVARGAAGDGRAQAALLRVSARALMTDATLADEVFGPSSVLVECASADEMREAMRRLEGQLTVTLHLSADDHDLARTLLPIVERRAGRILANGFPTGVEVCDAIVHGGPFPATSDGRGTSVGTAAIERFQRPVCYQNVDGALLPDALRDGNPLGVPRRVGGRREAAAPRQASAGARTWRTAQ</sequence>
<reference evidence="4" key="1">
    <citation type="submission" date="2018-08" db="EMBL/GenBank/DDBJ databases">
        <title>Identification of Burkholderia cepacia strains that express a Burkholderia pseudomallei-like capsular polysaccharide.</title>
        <authorList>
            <person name="Burtnick M.N."/>
            <person name="Vongsouvath M."/>
            <person name="Newton P."/>
            <person name="Wuthiekanun V."/>
            <person name="Limmathurotsakul D."/>
            <person name="Brett P.J."/>
            <person name="Chantratita N."/>
            <person name="Dance D.A."/>
        </authorList>
    </citation>
    <scope>NUCLEOTIDE SEQUENCE</scope>
    <source>
        <strain evidence="4">SBXCC001</strain>
    </source>
</reference>
<name>A0AAW9CN98_BURTH</name>
<proteinExistence type="predicted"/>
<feature type="compositionally biased region" description="Low complexity" evidence="2">
    <location>
        <begin position="526"/>
        <end position="535"/>
    </location>
</feature>
<dbReference type="Gene3D" id="3.40.605.10">
    <property type="entry name" value="Aldehyde Dehydrogenase, Chain A, domain 1"/>
    <property type="match status" value="1"/>
</dbReference>
<protein>
    <submittedName>
        <fullName evidence="4">Aldehyde dehydrogenase family protein</fullName>
    </submittedName>
</protein>
<dbReference type="CDD" id="cd07129">
    <property type="entry name" value="ALDH_KGSADH"/>
    <property type="match status" value="1"/>
</dbReference>
<feature type="region of interest" description="Disordered" evidence="2">
    <location>
        <begin position="509"/>
        <end position="541"/>
    </location>
</feature>
<dbReference type="EMBL" id="QXCT01000001">
    <property type="protein sequence ID" value="MDW9252125.1"/>
    <property type="molecule type" value="Genomic_DNA"/>
</dbReference>
<feature type="domain" description="Aldehyde dehydrogenase" evidence="3">
    <location>
        <begin position="22"/>
        <end position="334"/>
    </location>
</feature>
<dbReference type="AlphaFoldDB" id="A0AAW9CN98"/>
<evidence type="ECO:0000256" key="2">
    <source>
        <dbReference type="SAM" id="MobiDB-lite"/>
    </source>
</evidence>
<dbReference type="InterPro" id="IPR016162">
    <property type="entry name" value="Ald_DH_N"/>
</dbReference>
<keyword evidence="1" id="KW-0560">Oxidoreductase</keyword>
<dbReference type="Proteomes" id="UP001272137">
    <property type="component" value="Unassembled WGS sequence"/>
</dbReference>
<evidence type="ECO:0000256" key="1">
    <source>
        <dbReference type="ARBA" id="ARBA00023002"/>
    </source>
</evidence>
<dbReference type="Gene3D" id="3.40.309.10">
    <property type="entry name" value="Aldehyde Dehydrogenase, Chain A, domain 2"/>
    <property type="match status" value="1"/>
</dbReference>
<dbReference type="RefSeq" id="WP_151197970.1">
    <property type="nucleotide sequence ID" value="NZ_JANUQN010000007.1"/>
</dbReference>
<evidence type="ECO:0000313" key="4">
    <source>
        <dbReference type="EMBL" id="MDW9252125.1"/>
    </source>
</evidence>
<evidence type="ECO:0000313" key="5">
    <source>
        <dbReference type="Proteomes" id="UP001272137"/>
    </source>
</evidence>
<dbReference type="Pfam" id="PF00171">
    <property type="entry name" value="Aldedh"/>
    <property type="match status" value="1"/>
</dbReference>
<dbReference type="PANTHER" id="PTHR43353:SF3">
    <property type="entry name" value="ALDEHYDE DEHYDROGENASE-RELATED"/>
    <property type="match status" value="1"/>
</dbReference>